<proteinExistence type="predicted"/>
<comment type="caution">
    <text evidence="2">The sequence shown here is derived from an EMBL/GenBank/DDBJ whole genome shotgun (WGS) entry which is preliminary data.</text>
</comment>
<name>A0A0F9Q6A7_9ZZZZ</name>
<keyword evidence="1" id="KW-1133">Transmembrane helix</keyword>
<dbReference type="EMBL" id="LAZR01005323">
    <property type="protein sequence ID" value="KKN00898.1"/>
    <property type="molecule type" value="Genomic_DNA"/>
</dbReference>
<protein>
    <submittedName>
        <fullName evidence="2">Uncharacterized protein</fullName>
    </submittedName>
</protein>
<reference evidence="2" key="1">
    <citation type="journal article" date="2015" name="Nature">
        <title>Complex archaea that bridge the gap between prokaryotes and eukaryotes.</title>
        <authorList>
            <person name="Spang A."/>
            <person name="Saw J.H."/>
            <person name="Jorgensen S.L."/>
            <person name="Zaremba-Niedzwiedzka K."/>
            <person name="Martijn J."/>
            <person name="Lind A.E."/>
            <person name="van Eijk R."/>
            <person name="Schleper C."/>
            <person name="Guy L."/>
            <person name="Ettema T.J."/>
        </authorList>
    </citation>
    <scope>NUCLEOTIDE SEQUENCE</scope>
</reference>
<gene>
    <name evidence="2" type="ORF">LCGC14_1133270</name>
</gene>
<sequence length="72" mass="8291">MIYTALILFVLYFEYGIYVAMAEPLHDVFGNVIDLDNDPEQYRFVVLTIILIAGAGVLLLTLHEFLQKIRMI</sequence>
<keyword evidence="1" id="KW-0472">Membrane</keyword>
<keyword evidence="1" id="KW-0812">Transmembrane</keyword>
<feature type="transmembrane region" description="Helical" evidence="1">
    <location>
        <begin position="42"/>
        <end position="62"/>
    </location>
</feature>
<organism evidence="2">
    <name type="scientific">marine sediment metagenome</name>
    <dbReference type="NCBI Taxonomy" id="412755"/>
    <lineage>
        <taxon>unclassified sequences</taxon>
        <taxon>metagenomes</taxon>
        <taxon>ecological metagenomes</taxon>
    </lineage>
</organism>
<accession>A0A0F9Q6A7</accession>
<evidence type="ECO:0000256" key="1">
    <source>
        <dbReference type="SAM" id="Phobius"/>
    </source>
</evidence>
<feature type="non-terminal residue" evidence="2">
    <location>
        <position position="72"/>
    </location>
</feature>
<evidence type="ECO:0000313" key="2">
    <source>
        <dbReference type="EMBL" id="KKN00898.1"/>
    </source>
</evidence>
<dbReference type="AlphaFoldDB" id="A0A0F9Q6A7"/>